<dbReference type="PANTHER" id="PTHR34380">
    <property type="entry name" value="BNAA03G12380D PROTEIN"/>
    <property type="match status" value="1"/>
</dbReference>
<gene>
    <name evidence="3" type="ORF">Adt_13500</name>
</gene>
<feature type="region of interest" description="Disordered" evidence="2">
    <location>
        <begin position="424"/>
        <end position="495"/>
    </location>
</feature>
<reference evidence="4" key="1">
    <citation type="submission" date="2024-07" db="EMBL/GenBank/DDBJ databases">
        <title>Two chromosome-level genome assemblies of Korean endemic species Abeliophyllum distichum and Forsythia ovata (Oleaceae).</title>
        <authorList>
            <person name="Jang H."/>
        </authorList>
    </citation>
    <scope>NUCLEOTIDE SEQUENCE [LARGE SCALE GENOMIC DNA]</scope>
</reference>
<feature type="compositionally biased region" description="Basic and acidic residues" evidence="2">
    <location>
        <begin position="340"/>
        <end position="353"/>
    </location>
</feature>
<organism evidence="3 4">
    <name type="scientific">Abeliophyllum distichum</name>
    <dbReference type="NCBI Taxonomy" id="126358"/>
    <lineage>
        <taxon>Eukaryota</taxon>
        <taxon>Viridiplantae</taxon>
        <taxon>Streptophyta</taxon>
        <taxon>Embryophyta</taxon>
        <taxon>Tracheophyta</taxon>
        <taxon>Spermatophyta</taxon>
        <taxon>Magnoliopsida</taxon>
        <taxon>eudicotyledons</taxon>
        <taxon>Gunneridae</taxon>
        <taxon>Pentapetalae</taxon>
        <taxon>asterids</taxon>
        <taxon>lamiids</taxon>
        <taxon>Lamiales</taxon>
        <taxon>Oleaceae</taxon>
        <taxon>Forsythieae</taxon>
        <taxon>Abeliophyllum</taxon>
    </lineage>
</organism>
<dbReference type="PANTHER" id="PTHR34380:SF1">
    <property type="entry name" value="OS01G0221300 PROTEIN"/>
    <property type="match status" value="1"/>
</dbReference>
<proteinExistence type="predicted"/>
<feature type="compositionally biased region" description="Low complexity" evidence="2">
    <location>
        <begin position="326"/>
        <end position="336"/>
    </location>
</feature>
<feature type="compositionally biased region" description="Basic and acidic residues" evidence="2">
    <location>
        <begin position="475"/>
        <end position="486"/>
    </location>
</feature>
<feature type="coiled-coil region" evidence="1">
    <location>
        <begin position="215"/>
        <end position="277"/>
    </location>
</feature>
<evidence type="ECO:0000256" key="2">
    <source>
        <dbReference type="SAM" id="MobiDB-lite"/>
    </source>
</evidence>
<accession>A0ABD1TXF7</accession>
<feature type="coiled-coil region" evidence="1">
    <location>
        <begin position="4"/>
        <end position="189"/>
    </location>
</feature>
<keyword evidence="4" id="KW-1185">Reference proteome</keyword>
<dbReference type="EMBL" id="JBFOLK010000004">
    <property type="protein sequence ID" value="KAL2517253.1"/>
    <property type="molecule type" value="Genomic_DNA"/>
</dbReference>
<evidence type="ECO:0000313" key="3">
    <source>
        <dbReference type="EMBL" id="KAL2517253.1"/>
    </source>
</evidence>
<dbReference type="AlphaFoldDB" id="A0ABD1TXF7"/>
<keyword evidence="1" id="KW-0175">Coiled coil</keyword>
<evidence type="ECO:0000313" key="4">
    <source>
        <dbReference type="Proteomes" id="UP001604336"/>
    </source>
</evidence>
<feature type="region of interest" description="Disordered" evidence="2">
    <location>
        <begin position="314"/>
        <end position="373"/>
    </location>
</feature>
<evidence type="ECO:0000256" key="1">
    <source>
        <dbReference type="SAM" id="Coils"/>
    </source>
</evidence>
<comment type="caution">
    <text evidence="3">The sequence shown here is derived from an EMBL/GenBank/DDBJ whole genome shotgun (WGS) entry which is preliminary data.</text>
</comment>
<protein>
    <submittedName>
        <fullName evidence="3">Uncharacterized protein</fullName>
    </submittedName>
</protein>
<dbReference type="Proteomes" id="UP001604336">
    <property type="component" value="Unassembled WGS sequence"/>
</dbReference>
<sequence length="495" mass="57053">MNKYNEAQNTLADLENNMKVEIENLETDLYSIKKELELMERAQGLLELEKSKLEDELRRSQRECDTLKEKITSLSEDERVSSDREKRIEQRYSKVCDELQRSQKKCDELKEKVTRLVEDKKVSSDREKRTEEQYAKVCDELKRCQKERDELKEKTTRLLEDLTVSSDREKRTEERYAKFYDEYSNAENEKHKMILHLNEKIRKLGNQKLGSEQTAEMYKEKIKSLDSRVAKMNGEVEKLKREKSDAHQIVEELRCKILEADQTVDVYKKRFEDLNERFGKVEKGFATILNVDVNDLPNLANDIEKSAVAEEDAIKFPSSNAEKESSGNGNKWSGGNADFGNHDMENFRKERNLKNGADGGDTSPMVRSSCKSNESRINVLAERGQPVNIALDHGEPVTKHFAVAGSSGKMSRPMKSGVIIEISDSDDEATPEKFIQSPSFSQTNEKIRADYKRGSLVSSMPKRNRSTYGSDKDEDAQQKKRTREVNYDGPWVSHQ</sequence>
<name>A0ABD1TXF7_9LAMI</name>